<organism evidence="1">
    <name type="scientific">Lygus hesperus</name>
    <name type="common">Western plant bug</name>
    <dbReference type="NCBI Taxonomy" id="30085"/>
    <lineage>
        <taxon>Eukaryota</taxon>
        <taxon>Metazoa</taxon>
        <taxon>Ecdysozoa</taxon>
        <taxon>Arthropoda</taxon>
        <taxon>Hexapoda</taxon>
        <taxon>Insecta</taxon>
        <taxon>Pterygota</taxon>
        <taxon>Neoptera</taxon>
        <taxon>Paraneoptera</taxon>
        <taxon>Hemiptera</taxon>
        <taxon>Heteroptera</taxon>
        <taxon>Panheteroptera</taxon>
        <taxon>Cimicomorpha</taxon>
        <taxon>Miridae</taxon>
        <taxon>Mirini</taxon>
        <taxon>Lygus</taxon>
    </lineage>
</organism>
<gene>
    <name evidence="1" type="ORF">CM83_7542</name>
</gene>
<accession>A0A0A9XIZ0</accession>
<sequence>MAECSITVESLPTSSIEQVSSLGVTFTRITQPLLRGDIVVMQTNPLYWKFFPPPDGSECIGGVCTAGSTGNMLRSMDILSVDYDDDIVNWVTGPHRAPCATMGAVHSTDDYVLNHIAPWVKLSSSNQLRRGNDNTTTVHRDMSALVNPTLFTSNIIQKPLRKSYTQAYQYGRRSIDNSTRTAQTFSQTFTALQTASDATAAVSTACVLYFRLLESGGNATWYQVATVPLQVDAHQISIALADGVPVGPLGTSVKLLCSPVVNPRIYIAENTVLHQESFTVQVYTNTYNVVMAKLPMMSTVIRAVVRFASCCSV</sequence>
<name>A0A0A9XIZ0_LYGHE</name>
<dbReference type="AlphaFoldDB" id="A0A0A9XIZ0"/>
<feature type="non-terminal residue" evidence="1">
    <location>
        <position position="313"/>
    </location>
</feature>
<dbReference type="EMBL" id="GBHO01024816">
    <property type="protein sequence ID" value="JAG18788.1"/>
    <property type="molecule type" value="Transcribed_RNA"/>
</dbReference>
<reference evidence="1" key="1">
    <citation type="journal article" date="2014" name="PLoS ONE">
        <title>Transcriptome-Based Identification of ABC Transporters in the Western Tarnished Plant Bug Lygus hesperus.</title>
        <authorList>
            <person name="Hull J.J."/>
            <person name="Chaney K."/>
            <person name="Geib S.M."/>
            <person name="Fabrick J.A."/>
            <person name="Brent C.S."/>
            <person name="Walsh D."/>
            <person name="Lavine L.C."/>
        </authorList>
    </citation>
    <scope>NUCLEOTIDE SEQUENCE</scope>
</reference>
<reference evidence="1" key="2">
    <citation type="submission" date="2014-07" db="EMBL/GenBank/DDBJ databases">
        <authorList>
            <person name="Hull J."/>
        </authorList>
    </citation>
    <scope>NUCLEOTIDE SEQUENCE</scope>
</reference>
<proteinExistence type="predicted"/>
<protein>
    <submittedName>
        <fullName evidence="1">Uncharacterized protein</fullName>
    </submittedName>
</protein>
<evidence type="ECO:0000313" key="1">
    <source>
        <dbReference type="EMBL" id="JAG18788.1"/>
    </source>
</evidence>